<evidence type="ECO:0000259" key="1">
    <source>
        <dbReference type="PROSITE" id="PS51408"/>
    </source>
</evidence>
<dbReference type="PRINTS" id="PR00422">
    <property type="entry name" value="TRANSFERRIN"/>
</dbReference>
<dbReference type="Proteomes" id="UP000046395">
    <property type="component" value="Unassembled WGS sequence"/>
</dbReference>
<organism evidence="2 3">
    <name type="scientific">Trichuris muris</name>
    <name type="common">Mouse whipworm</name>
    <dbReference type="NCBI Taxonomy" id="70415"/>
    <lineage>
        <taxon>Eukaryota</taxon>
        <taxon>Metazoa</taxon>
        <taxon>Ecdysozoa</taxon>
        <taxon>Nematoda</taxon>
        <taxon>Enoplea</taxon>
        <taxon>Dorylaimia</taxon>
        <taxon>Trichinellida</taxon>
        <taxon>Trichuridae</taxon>
        <taxon>Trichuris</taxon>
    </lineage>
</organism>
<feature type="domain" description="Transferrin-like" evidence="1">
    <location>
        <begin position="9"/>
        <end position="168"/>
    </location>
</feature>
<keyword evidence="2" id="KW-1185">Reference proteome</keyword>
<dbReference type="STRING" id="70415.A0A5S6QPN4"/>
<sequence>MEQLKCKAIRWCVRDSGYNQQLCAQMQQDLRRRNTSTDFRCVYGLNHIDCMQQIRSGSADAMNLDAEELYVAGRHLSLRVATYEKVEGREFVEEAFVVVRESSFKGYRTSDLANKRLCLPKVEEDNMQYHALISVLLPLGIIPSKEVDCRSPAQTIANYFGPSCMPGR</sequence>
<accession>A0A5S6QPN4</accession>
<dbReference type="Pfam" id="PF00405">
    <property type="entry name" value="Transferrin"/>
    <property type="match status" value="1"/>
</dbReference>
<proteinExistence type="predicted"/>
<evidence type="ECO:0000313" key="3">
    <source>
        <dbReference type="WBParaSite" id="TMUE_2000009138.1"/>
    </source>
</evidence>
<dbReference type="GO" id="GO:0005886">
    <property type="term" value="C:plasma membrane"/>
    <property type="evidence" value="ECO:0007669"/>
    <property type="project" value="TreeGrafter"/>
</dbReference>
<dbReference type="PANTHER" id="PTHR11485:SF57">
    <property type="entry name" value="TRANSFERRIN"/>
    <property type="match status" value="1"/>
</dbReference>
<name>A0A5S6QPN4_TRIMR</name>
<dbReference type="GO" id="GO:0005769">
    <property type="term" value="C:early endosome"/>
    <property type="evidence" value="ECO:0007669"/>
    <property type="project" value="TreeGrafter"/>
</dbReference>
<evidence type="ECO:0000313" key="2">
    <source>
        <dbReference type="Proteomes" id="UP000046395"/>
    </source>
</evidence>
<dbReference type="GO" id="GO:0006826">
    <property type="term" value="P:iron ion transport"/>
    <property type="evidence" value="ECO:0007669"/>
    <property type="project" value="TreeGrafter"/>
</dbReference>
<dbReference type="PROSITE" id="PS51408">
    <property type="entry name" value="TRANSFERRIN_LIKE_4"/>
    <property type="match status" value="1"/>
</dbReference>
<reference evidence="3" key="1">
    <citation type="submission" date="2019-12" db="UniProtKB">
        <authorList>
            <consortium name="WormBaseParasite"/>
        </authorList>
    </citation>
    <scope>IDENTIFICATION</scope>
</reference>
<dbReference type="GO" id="GO:0055037">
    <property type="term" value="C:recycling endosome"/>
    <property type="evidence" value="ECO:0007669"/>
    <property type="project" value="TreeGrafter"/>
</dbReference>
<dbReference type="Gene3D" id="3.40.190.10">
    <property type="entry name" value="Periplasmic binding protein-like II"/>
    <property type="match status" value="1"/>
</dbReference>
<dbReference type="SUPFAM" id="SSF53850">
    <property type="entry name" value="Periplasmic binding protein-like II"/>
    <property type="match status" value="1"/>
</dbReference>
<dbReference type="AlphaFoldDB" id="A0A5S6QPN4"/>
<dbReference type="InterPro" id="IPR001156">
    <property type="entry name" value="Transferrin-like_dom"/>
</dbReference>
<dbReference type="WBParaSite" id="TMUE_2000009138.1">
    <property type="protein sequence ID" value="TMUE_2000009138.1"/>
    <property type="gene ID" value="WBGene00300526"/>
</dbReference>
<protein>
    <submittedName>
        <fullName evidence="3">Transferrin-like domain-containing protein</fullName>
    </submittedName>
</protein>
<dbReference type="GO" id="GO:0005615">
    <property type="term" value="C:extracellular space"/>
    <property type="evidence" value="ECO:0007669"/>
    <property type="project" value="TreeGrafter"/>
</dbReference>
<dbReference type="PANTHER" id="PTHR11485">
    <property type="entry name" value="TRANSFERRIN"/>
    <property type="match status" value="1"/>
</dbReference>